<sequence>MAGYYGYDYDYDYDSDEIDHEFPRFPGEKIGFSWLCILIIAVLFFLAAVGGLITDLVLIIKFIKTDNTGFEPSHPKFELFKNSRFEECSYRVPDAANCTAILDIISHSTDALDQHYLSRGHIPVTSQWRGSHENEFDWCTTASCFNGYKVVASSVRPSVVGLTNFGIWSNVNVTAVVFLFTLLKRYWDIVFFRKYDVVCYGSFRDIGFMNGAVLIYTLGTSIIWWWINYAQFLRDPVPNTTLSIYAWTTAWLLASNLHYHPFSCFLGRVPCLKRMLQWLIALITVAQWGATIHVLVVGRRDFFPNPDIHQGYDCSETMIAEALGTAQCSSQMLCSDSALLANVPFSWGVSEQFITISSVAYFALISAFALQPFILTTLCFRRSWSSSWSEEFKRCDLGPIAGPAVAGIFGVVYSVLAARVGLRLLTLANREAPIVADPFCNAVHVGLSPWRYYLDLDINNRALRIARSYFNA</sequence>
<name>A0ACC2JLI9_9PEZI</name>
<gene>
    <name evidence="1" type="ORF">O1611_g5571</name>
</gene>
<reference evidence="1" key="1">
    <citation type="submission" date="2022-12" db="EMBL/GenBank/DDBJ databases">
        <title>Genome Sequence of Lasiodiplodia mahajangana.</title>
        <authorList>
            <person name="Buettner E."/>
        </authorList>
    </citation>
    <scope>NUCLEOTIDE SEQUENCE</scope>
    <source>
        <strain evidence="1">VT137</strain>
    </source>
</reference>
<dbReference type="Proteomes" id="UP001153332">
    <property type="component" value="Unassembled WGS sequence"/>
</dbReference>
<comment type="caution">
    <text evidence="1">The sequence shown here is derived from an EMBL/GenBank/DDBJ whole genome shotgun (WGS) entry which is preliminary data.</text>
</comment>
<protein>
    <submittedName>
        <fullName evidence="1">Uncharacterized protein</fullName>
    </submittedName>
</protein>
<evidence type="ECO:0000313" key="2">
    <source>
        <dbReference type="Proteomes" id="UP001153332"/>
    </source>
</evidence>
<organism evidence="1 2">
    <name type="scientific">Lasiodiplodia mahajangana</name>
    <dbReference type="NCBI Taxonomy" id="1108764"/>
    <lineage>
        <taxon>Eukaryota</taxon>
        <taxon>Fungi</taxon>
        <taxon>Dikarya</taxon>
        <taxon>Ascomycota</taxon>
        <taxon>Pezizomycotina</taxon>
        <taxon>Dothideomycetes</taxon>
        <taxon>Dothideomycetes incertae sedis</taxon>
        <taxon>Botryosphaeriales</taxon>
        <taxon>Botryosphaeriaceae</taxon>
        <taxon>Lasiodiplodia</taxon>
    </lineage>
</organism>
<keyword evidence="2" id="KW-1185">Reference proteome</keyword>
<accession>A0ACC2JLI9</accession>
<evidence type="ECO:0000313" key="1">
    <source>
        <dbReference type="EMBL" id="KAJ8128063.1"/>
    </source>
</evidence>
<dbReference type="EMBL" id="JAPUUL010001198">
    <property type="protein sequence ID" value="KAJ8128063.1"/>
    <property type="molecule type" value="Genomic_DNA"/>
</dbReference>
<proteinExistence type="predicted"/>